<evidence type="ECO:0000313" key="2">
    <source>
        <dbReference type="EMBL" id="CEM27398.1"/>
    </source>
</evidence>
<accession>A0A0G4GDG3</accession>
<evidence type="ECO:0000256" key="1">
    <source>
        <dbReference type="SAM" id="MobiDB-lite"/>
    </source>
</evidence>
<gene>
    <name evidence="2" type="ORF">Cvel_21396</name>
</gene>
<sequence length="765" mass="84684">MLPLSRLVSRPQCPSPSFTLRSLGVRQVRKAASSASALPASQKEWGRPTHEPSLPQTYTGVRSAREVVSKFRERETQGVITPDDFIQCLAALRLSWMQNHRSADQVFQSDGFENIITSIQDHLKSKKNFFSRRTVALVSGSLSRLQTSSRFVRTCLETAADEYFSLAKSGSGDVKSTLLMTEACISSVDLQKKRHAVFDVLKTELETAGKIGMSSFSPGSSRHPENGTVKQLVIRFIMASSRCAEVFPQFTPALNSFISVLVETIDESRRMKQQFNIPLGEGIKLATALATSGKSVGILNSLLKVNAYKLGRSKKALEASGYVHLMFCLARLRCLSSEDLMEFVDALQSRRQVMDASAHRAERRGGISLSPASSVEADEEEEELSKNFKQLRSRQNKTKALRDVHLAEAVFAVALTGGKVASSALTASLMRFGVGMWHDLLEEAKEMREQGELSQTKSPFGGGNARARMFTYSVCRLAWSICASEAFRESESTKKLSGWTGEDAKKAREVLELSLQHMQWWLQFGGVLDVKMCPLYQEIFSSVELEVRKEVEGFSIPWDSDESERKRMQAQCVRAIVEDKKDLGTSQLLSRVEEDLRAATEEEPLRFWQLGWYLVPLIAPKAKVALDLDLPRQQVSRHMKARHLKLLSQQEAPRPPPPPKRTTEGEGASATSEEASRGTEEEGGSTVIQTPLVPLVINHHALAYPSSFCQGSTSSAYIAALVKEAGSGDPDGLCSLTPGVAQQMVQQGLESKRNQSHVWSHPEQQ</sequence>
<organism evidence="2">
    <name type="scientific">Chromera velia CCMP2878</name>
    <dbReference type="NCBI Taxonomy" id="1169474"/>
    <lineage>
        <taxon>Eukaryota</taxon>
        <taxon>Sar</taxon>
        <taxon>Alveolata</taxon>
        <taxon>Colpodellida</taxon>
        <taxon>Chromeraceae</taxon>
        <taxon>Chromera</taxon>
    </lineage>
</organism>
<dbReference type="VEuPathDB" id="CryptoDB:Cvel_21396"/>
<proteinExistence type="predicted"/>
<feature type="region of interest" description="Disordered" evidence="1">
    <location>
        <begin position="646"/>
        <end position="687"/>
    </location>
</feature>
<dbReference type="EMBL" id="CDMZ01001108">
    <property type="protein sequence ID" value="CEM27398.1"/>
    <property type="molecule type" value="Genomic_DNA"/>
</dbReference>
<dbReference type="AlphaFoldDB" id="A0A0G4GDG3"/>
<feature type="region of interest" description="Disordered" evidence="1">
    <location>
        <begin position="34"/>
        <end position="56"/>
    </location>
</feature>
<protein>
    <submittedName>
        <fullName evidence="2">Uncharacterized protein</fullName>
    </submittedName>
</protein>
<name>A0A0G4GDG3_9ALVE</name>
<reference evidence="2" key="1">
    <citation type="submission" date="2014-11" db="EMBL/GenBank/DDBJ databases">
        <authorList>
            <person name="Otto D Thomas"/>
            <person name="Naeem Raeece"/>
        </authorList>
    </citation>
    <scope>NUCLEOTIDE SEQUENCE</scope>
</reference>